<keyword evidence="10" id="KW-0238">DNA-binding</keyword>
<dbReference type="RefSeq" id="WP_279856557.1">
    <property type="nucleotide sequence ID" value="NZ_JARVUX010000001.1"/>
</dbReference>
<evidence type="ECO:0000256" key="13">
    <source>
        <dbReference type="ARBA" id="ARBA00038058"/>
    </source>
</evidence>
<keyword evidence="11" id="KW-0234">DNA repair</keyword>
<dbReference type="InterPro" id="IPR014013">
    <property type="entry name" value="Helic_SF1/SF2_ATP-bd_DinG/Rad3"/>
</dbReference>
<dbReference type="SMART" id="SM00491">
    <property type="entry name" value="HELICc2"/>
    <property type="match status" value="1"/>
</dbReference>
<dbReference type="Gene3D" id="3.40.50.300">
    <property type="entry name" value="P-loop containing nucleotide triphosphate hydrolases"/>
    <property type="match status" value="2"/>
</dbReference>
<evidence type="ECO:0000256" key="12">
    <source>
        <dbReference type="ARBA" id="ARBA00023235"/>
    </source>
</evidence>
<keyword evidence="2" id="KW-0479">Metal-binding</keyword>
<evidence type="ECO:0000256" key="2">
    <source>
        <dbReference type="ARBA" id="ARBA00022723"/>
    </source>
</evidence>
<dbReference type="GO" id="GO:0005524">
    <property type="term" value="F:ATP binding"/>
    <property type="evidence" value="ECO:0007669"/>
    <property type="project" value="UniProtKB-KW"/>
</dbReference>
<dbReference type="Gene3D" id="1.10.30.20">
    <property type="entry name" value="Bacterial XPD DNA helicase, FeS cluster domain"/>
    <property type="match status" value="1"/>
</dbReference>
<dbReference type="Gene3D" id="3.90.320.10">
    <property type="match status" value="1"/>
</dbReference>
<evidence type="ECO:0000256" key="11">
    <source>
        <dbReference type="ARBA" id="ARBA00023204"/>
    </source>
</evidence>
<dbReference type="Pfam" id="PF06733">
    <property type="entry name" value="DEAD_2"/>
    <property type="match status" value="1"/>
</dbReference>
<keyword evidence="9" id="KW-0411">Iron-sulfur</keyword>
<evidence type="ECO:0000259" key="14">
    <source>
        <dbReference type="PROSITE" id="PS51193"/>
    </source>
</evidence>
<dbReference type="PANTHER" id="PTHR11472">
    <property type="entry name" value="DNA REPAIR DEAD HELICASE RAD3/XP-D SUBFAMILY MEMBER"/>
    <property type="match status" value="1"/>
</dbReference>
<dbReference type="InterPro" id="IPR010614">
    <property type="entry name" value="RAD3-like_helicase_DEAD"/>
</dbReference>
<evidence type="ECO:0000256" key="4">
    <source>
        <dbReference type="ARBA" id="ARBA00022763"/>
    </source>
</evidence>
<keyword evidence="5" id="KW-0378">Hydrolase</keyword>
<dbReference type="Pfam" id="PF13307">
    <property type="entry name" value="Helicase_C_2"/>
    <property type="match status" value="1"/>
</dbReference>
<dbReference type="InterPro" id="IPR027417">
    <property type="entry name" value="P-loop_NTPase"/>
</dbReference>
<sequence length="781" mass="91184">MKDELIKISIRNLVEFVLRRGSIDSRIKASVRALEGIKGHKKIQSSYSEKDRAEVTLKEDIDFEDFTLRVEGRADGILEENEKIIIDEIKTTTKNVMDIDYDFNELHWAQAKVYAYIYSKEKDLDSIIVQLTYYNVEDFGTKFLRQEYSFNELKEFFYDLIEKYKEWILLEKKWIDFRNDSIENFNFPFEVYRKGQRELAIRVYKAIAEGKKCFAEAPTGTGKTMSTLFPAVKALGAKETNKIFYITAKTTTREVANNTLRIMREKGLNIRSVNITAKDKCCKMEEKKCIPEYCPYANGYFDRVNMALKEALKHNEEYDLEYINKLSDEYNICPFEFSLELSNFCDVVICDYNYIFDPQASLKGILEGKAKDYTILIDEAHNLLDRGRSMYSSKIFKDDFLKLKREFKSKDKGIYNSLDRANKYLIEKRKVLENLETKSLVEKEEPSDLYGILRSFLEKIDIYESKSSEENSSLLELYFNVYEFLNICVYYGEDFTTLYKLDGNNLELSINCLDPSRILKSIMNRFKSVIIFSATLLPMEYFKELYGAQEGDYSVNLTSPFDYKNKLTIVGKDVSTTYSNRKRTLPKIVNYIIECAKSKRGNYLVFFPSYEYMWMVHKEIKKREVDFSLVAQGDHMKEEEKEEFLALFKEGGEKTHLGLAVLGGHFSEGIDLTLDKLIGVIIIGVGMPKICLERESIKEYYNSIGKNGFDYAYVYPGIIKVLQAAGRCIRTERDKGVVLLLDDRYFTNKYKSLLPREWFLNILSESEEGIKKTCEHFWKDA</sequence>
<keyword evidence="1" id="KW-0004">4Fe-4S</keyword>
<proteinExistence type="inferred from homology"/>
<name>A0AAP4EE54_CLOPF</name>
<keyword evidence="6 15" id="KW-0347">Helicase</keyword>
<gene>
    <name evidence="15" type="ORF">QDQ28_00320</name>
</gene>
<evidence type="ECO:0000256" key="7">
    <source>
        <dbReference type="ARBA" id="ARBA00022840"/>
    </source>
</evidence>
<keyword evidence="12" id="KW-0413">Isomerase</keyword>
<keyword evidence="8" id="KW-0408">Iron</keyword>
<dbReference type="EMBL" id="JARVUX010000001">
    <property type="protein sequence ID" value="MDH2334624.1"/>
    <property type="molecule type" value="Genomic_DNA"/>
</dbReference>
<dbReference type="InterPro" id="IPR011604">
    <property type="entry name" value="PDDEXK-like_dom_sf"/>
</dbReference>
<keyword evidence="7" id="KW-0067">ATP-binding</keyword>
<dbReference type="GO" id="GO:0016818">
    <property type="term" value="F:hydrolase activity, acting on acid anhydrides, in phosphorus-containing anhydrides"/>
    <property type="evidence" value="ECO:0007669"/>
    <property type="project" value="InterPro"/>
</dbReference>
<dbReference type="InterPro" id="IPR006554">
    <property type="entry name" value="Helicase-like_DEXD_c2"/>
</dbReference>
<evidence type="ECO:0000256" key="5">
    <source>
        <dbReference type="ARBA" id="ARBA00022801"/>
    </source>
</evidence>
<keyword evidence="4" id="KW-0227">DNA damage</keyword>
<dbReference type="PANTHER" id="PTHR11472:SF34">
    <property type="entry name" value="REGULATOR OF TELOMERE ELONGATION HELICASE 1"/>
    <property type="match status" value="1"/>
</dbReference>
<protein>
    <submittedName>
        <fullName evidence="15">Helicase C-terminal domain-containing protein</fullName>
    </submittedName>
</protein>
<dbReference type="Gene3D" id="1.10.275.40">
    <property type="match status" value="1"/>
</dbReference>
<dbReference type="SUPFAM" id="SSF52540">
    <property type="entry name" value="P-loop containing nucleoside triphosphate hydrolases"/>
    <property type="match status" value="2"/>
</dbReference>
<dbReference type="GO" id="GO:0051539">
    <property type="term" value="F:4 iron, 4 sulfur cluster binding"/>
    <property type="evidence" value="ECO:0007669"/>
    <property type="project" value="UniProtKB-KW"/>
</dbReference>
<dbReference type="GO" id="GO:0003677">
    <property type="term" value="F:DNA binding"/>
    <property type="evidence" value="ECO:0007669"/>
    <property type="project" value="UniProtKB-KW"/>
</dbReference>
<evidence type="ECO:0000256" key="3">
    <source>
        <dbReference type="ARBA" id="ARBA00022741"/>
    </source>
</evidence>
<comment type="similarity">
    <text evidence="13">Belongs to the helicase family. DinG subfamily.</text>
</comment>
<feature type="domain" description="Helicase ATP-binding" evidence="14">
    <location>
        <begin position="181"/>
        <end position="442"/>
    </location>
</feature>
<dbReference type="SMART" id="SM00488">
    <property type="entry name" value="DEXDc2"/>
    <property type="match status" value="1"/>
</dbReference>
<comment type="caution">
    <text evidence="15">The sequence shown here is derived from an EMBL/GenBank/DDBJ whole genome shotgun (WGS) entry which is preliminary data.</text>
</comment>
<dbReference type="AlphaFoldDB" id="A0AAP4EE54"/>
<dbReference type="PROSITE" id="PS51193">
    <property type="entry name" value="HELICASE_ATP_BIND_2"/>
    <property type="match status" value="1"/>
</dbReference>
<dbReference type="InterPro" id="IPR006555">
    <property type="entry name" value="ATP-dep_Helicase_C"/>
</dbReference>
<evidence type="ECO:0000256" key="1">
    <source>
        <dbReference type="ARBA" id="ARBA00022485"/>
    </source>
</evidence>
<accession>A0AAP4EE54</accession>
<evidence type="ECO:0000256" key="8">
    <source>
        <dbReference type="ARBA" id="ARBA00023004"/>
    </source>
</evidence>
<evidence type="ECO:0000256" key="10">
    <source>
        <dbReference type="ARBA" id="ARBA00023125"/>
    </source>
</evidence>
<organism evidence="15 16">
    <name type="scientific">Clostridium perfringens</name>
    <dbReference type="NCBI Taxonomy" id="1502"/>
    <lineage>
        <taxon>Bacteria</taxon>
        <taxon>Bacillati</taxon>
        <taxon>Bacillota</taxon>
        <taxon>Clostridia</taxon>
        <taxon>Eubacteriales</taxon>
        <taxon>Clostridiaceae</taxon>
        <taxon>Clostridium</taxon>
    </lineage>
</organism>
<reference evidence="15" key="1">
    <citation type="submission" date="2023-04" db="EMBL/GenBank/DDBJ databases">
        <title>Epidemiological investigation of Clostridium perfringens isolated from cattle.</title>
        <authorList>
            <person name="Tian R."/>
        </authorList>
    </citation>
    <scope>NUCLEOTIDE SEQUENCE</scope>
    <source>
        <strain evidence="15">ZWCP172</strain>
    </source>
</reference>
<evidence type="ECO:0000256" key="6">
    <source>
        <dbReference type="ARBA" id="ARBA00022806"/>
    </source>
</evidence>
<dbReference type="Proteomes" id="UP001222958">
    <property type="component" value="Unassembled WGS sequence"/>
</dbReference>
<evidence type="ECO:0000256" key="9">
    <source>
        <dbReference type="ARBA" id="ARBA00023014"/>
    </source>
</evidence>
<keyword evidence="3" id="KW-0547">Nucleotide-binding</keyword>
<dbReference type="InterPro" id="IPR042493">
    <property type="entry name" value="XPD_DNA_FeS"/>
</dbReference>
<evidence type="ECO:0000313" key="16">
    <source>
        <dbReference type="Proteomes" id="UP001222958"/>
    </source>
</evidence>
<evidence type="ECO:0000313" key="15">
    <source>
        <dbReference type="EMBL" id="MDH2334624.1"/>
    </source>
</evidence>
<dbReference type="GO" id="GO:0006281">
    <property type="term" value="P:DNA repair"/>
    <property type="evidence" value="ECO:0007669"/>
    <property type="project" value="UniProtKB-KW"/>
</dbReference>
<dbReference type="InterPro" id="IPR045028">
    <property type="entry name" value="DinG/Rad3-like"/>
</dbReference>
<dbReference type="GO" id="GO:0003678">
    <property type="term" value="F:DNA helicase activity"/>
    <property type="evidence" value="ECO:0007669"/>
    <property type="project" value="InterPro"/>
</dbReference>
<dbReference type="GO" id="GO:0046872">
    <property type="term" value="F:metal ion binding"/>
    <property type="evidence" value="ECO:0007669"/>
    <property type="project" value="UniProtKB-KW"/>
</dbReference>